<evidence type="ECO:0000256" key="1">
    <source>
        <dbReference type="ARBA" id="ARBA00006540"/>
    </source>
</evidence>
<sequence>MKLILGKKIEMTQVFQEDGTVVPVTLIEAGPCVVTAVRETNDQKTAVIGFGDKKHIAKAQKEDWKELGQFSFVKEVKTDEDFERGTKIDVGVFEVGDMVNVTGVSKGKGFQGVVKRHGFHGSPATHGHKDQLRMPGSIGSTGPQRVFKGVRMGGRMGGSQVTVKNLEVVKVDSKQNIIAIKGAVPGSRGSYVSIVATDGNIWRK</sequence>
<keyword evidence="5 7" id="KW-0687">Ribonucleoprotein</keyword>
<dbReference type="PROSITE" id="PS00474">
    <property type="entry name" value="RIBOSOMAL_L3"/>
    <property type="match status" value="1"/>
</dbReference>
<evidence type="ECO:0000256" key="2">
    <source>
        <dbReference type="ARBA" id="ARBA00022730"/>
    </source>
</evidence>
<dbReference type="Pfam" id="PF00297">
    <property type="entry name" value="Ribosomal_L3"/>
    <property type="match status" value="1"/>
</dbReference>
<dbReference type="PANTHER" id="PTHR11229:SF16">
    <property type="entry name" value="LARGE RIBOSOMAL SUBUNIT PROTEIN UL3C"/>
    <property type="match status" value="1"/>
</dbReference>
<dbReference type="InterPro" id="IPR000597">
    <property type="entry name" value="Ribosomal_uL3"/>
</dbReference>
<evidence type="ECO:0000256" key="8">
    <source>
        <dbReference type="RuleBase" id="RU003906"/>
    </source>
</evidence>
<dbReference type="PANTHER" id="PTHR11229">
    <property type="entry name" value="50S RIBOSOMAL PROTEIN L3"/>
    <property type="match status" value="1"/>
</dbReference>
<dbReference type="AlphaFoldDB" id="A0A2M8EQE9"/>
<dbReference type="FunFam" id="2.40.30.10:FF:000004">
    <property type="entry name" value="50S ribosomal protein L3"/>
    <property type="match status" value="1"/>
</dbReference>
<comment type="subunit">
    <text evidence="8">Part of the 50S ribosomal subunit. Forms a cluster with proteins L14 and L19.</text>
</comment>
<evidence type="ECO:0000256" key="4">
    <source>
        <dbReference type="ARBA" id="ARBA00022980"/>
    </source>
</evidence>
<evidence type="ECO:0000256" key="5">
    <source>
        <dbReference type="ARBA" id="ARBA00023274"/>
    </source>
</evidence>
<dbReference type="GO" id="GO:0019843">
    <property type="term" value="F:rRNA binding"/>
    <property type="evidence" value="ECO:0007669"/>
    <property type="project" value="UniProtKB-KW"/>
</dbReference>
<evidence type="ECO:0000313" key="10">
    <source>
        <dbReference type="Proteomes" id="UP000230251"/>
    </source>
</evidence>
<comment type="function">
    <text evidence="8">One of the primary rRNA binding proteins, it binds directly near the 3'-end of the 23S rRNA, where it nucleates assembly of the 50S subunit.</text>
</comment>
<dbReference type="InterPro" id="IPR019926">
    <property type="entry name" value="Ribosomal_uL3_CS"/>
</dbReference>
<proteinExistence type="inferred from homology"/>
<dbReference type="GO" id="GO:0003735">
    <property type="term" value="F:structural constituent of ribosome"/>
    <property type="evidence" value="ECO:0007669"/>
    <property type="project" value="UniProtKB-UniRule"/>
</dbReference>
<evidence type="ECO:0000256" key="7">
    <source>
        <dbReference type="RuleBase" id="RU003905"/>
    </source>
</evidence>
<keyword evidence="2 8" id="KW-0699">rRNA-binding</keyword>
<dbReference type="Gene3D" id="2.40.30.10">
    <property type="entry name" value="Translation factors"/>
    <property type="match status" value="2"/>
</dbReference>
<accession>A0A2M8EQE9</accession>
<dbReference type="InterPro" id="IPR019927">
    <property type="entry name" value="Ribosomal_uL3_bac/org-type"/>
</dbReference>
<reference evidence="10" key="1">
    <citation type="submission" date="2017-09" db="EMBL/GenBank/DDBJ databases">
        <title>Depth-based differentiation of microbial function through sediment-hosted aquifers and enrichment of novel symbionts in the deep terrestrial subsurface.</title>
        <authorList>
            <person name="Probst A.J."/>
            <person name="Ladd B."/>
            <person name="Jarett J.K."/>
            <person name="Geller-Mcgrath D.E."/>
            <person name="Sieber C.M.K."/>
            <person name="Emerson J.B."/>
            <person name="Anantharaman K."/>
            <person name="Thomas B.C."/>
            <person name="Malmstrom R."/>
            <person name="Stieglmeier M."/>
            <person name="Klingl A."/>
            <person name="Woyke T."/>
            <person name="Ryan C.M."/>
            <person name="Banfield J.F."/>
        </authorList>
    </citation>
    <scope>NUCLEOTIDE SEQUENCE [LARGE SCALE GENOMIC DNA]</scope>
</reference>
<dbReference type="GO" id="GO:0022625">
    <property type="term" value="C:cytosolic large ribosomal subunit"/>
    <property type="evidence" value="ECO:0007669"/>
    <property type="project" value="TreeGrafter"/>
</dbReference>
<comment type="similarity">
    <text evidence="1 7">Belongs to the universal ribosomal protein uL3 family.</text>
</comment>
<keyword evidence="3 8" id="KW-0694">RNA-binding</keyword>
<organism evidence="9 10">
    <name type="scientific">Candidatus Uhrbacteria bacterium CG_4_9_14_0_2_um_filter_41_50</name>
    <dbReference type="NCBI Taxonomy" id="1975031"/>
    <lineage>
        <taxon>Bacteria</taxon>
        <taxon>Candidatus Uhriibacteriota</taxon>
    </lineage>
</organism>
<dbReference type="GO" id="GO:0006412">
    <property type="term" value="P:translation"/>
    <property type="evidence" value="ECO:0007669"/>
    <property type="project" value="UniProtKB-UniRule"/>
</dbReference>
<dbReference type="InterPro" id="IPR009000">
    <property type="entry name" value="Transl_B-barrel_sf"/>
</dbReference>
<dbReference type="Proteomes" id="UP000230251">
    <property type="component" value="Unassembled WGS sequence"/>
</dbReference>
<dbReference type="EMBL" id="PFSI01000009">
    <property type="protein sequence ID" value="PJC24907.1"/>
    <property type="molecule type" value="Genomic_DNA"/>
</dbReference>
<dbReference type="SUPFAM" id="SSF50447">
    <property type="entry name" value="Translation proteins"/>
    <property type="match status" value="1"/>
</dbReference>
<comment type="caution">
    <text evidence="9">The sequence shown here is derived from an EMBL/GenBank/DDBJ whole genome shotgun (WGS) entry which is preliminary data.</text>
</comment>
<evidence type="ECO:0000256" key="3">
    <source>
        <dbReference type="ARBA" id="ARBA00022884"/>
    </source>
</evidence>
<name>A0A2M8EQE9_9BACT</name>
<gene>
    <name evidence="9" type="ORF">CO057_00320</name>
</gene>
<keyword evidence="4 7" id="KW-0689">Ribosomal protein</keyword>
<evidence type="ECO:0000313" key="9">
    <source>
        <dbReference type="EMBL" id="PJC24907.1"/>
    </source>
</evidence>
<dbReference type="NCBIfam" id="TIGR03625">
    <property type="entry name" value="L3_bact"/>
    <property type="match status" value="1"/>
</dbReference>
<evidence type="ECO:0000256" key="6">
    <source>
        <dbReference type="NCBIfam" id="TIGR03625"/>
    </source>
</evidence>
<protein>
    <recommendedName>
        <fullName evidence="6 8">50S ribosomal protein L3</fullName>
    </recommendedName>
</protein>